<comment type="subcellular location">
    <subcellularLocation>
        <location evidence="1">Secreted</location>
    </subcellularLocation>
</comment>
<organism evidence="6 7">
    <name type="scientific">Modestobacter caceresii</name>
    <dbReference type="NCBI Taxonomy" id="1522368"/>
    <lineage>
        <taxon>Bacteria</taxon>
        <taxon>Bacillati</taxon>
        <taxon>Actinomycetota</taxon>
        <taxon>Actinomycetes</taxon>
        <taxon>Geodermatophilales</taxon>
        <taxon>Geodermatophilaceae</taxon>
        <taxon>Modestobacter</taxon>
    </lineage>
</organism>
<keyword evidence="3 4" id="KW-0732">Signal</keyword>
<reference evidence="6 7" key="1">
    <citation type="submission" date="2014-07" db="EMBL/GenBank/DDBJ databases">
        <title>Biosystematic studies on Modestobacter strains isolated from extreme hyper-arid desert soil and from historic building.</title>
        <authorList>
            <person name="Bukarasam K."/>
            <person name="Bull A."/>
            <person name="Girard G."/>
            <person name="van Wezel G."/>
            <person name="Goodfellow M."/>
        </authorList>
    </citation>
    <scope>NUCLEOTIDE SEQUENCE [LARGE SCALE GENOMIC DNA]</scope>
    <source>
        <strain evidence="6 7">KNN45-2b</strain>
    </source>
</reference>
<dbReference type="EMBL" id="JPMX01000014">
    <property type="protein sequence ID" value="KGH47972.1"/>
    <property type="molecule type" value="Genomic_DNA"/>
</dbReference>
<keyword evidence="2" id="KW-0964">Secreted</keyword>
<proteinExistence type="predicted"/>
<dbReference type="NCBIfam" id="NF033679">
    <property type="entry name" value="DNRLRE_dom"/>
    <property type="match status" value="1"/>
</dbReference>
<accession>A0A098YBW7</accession>
<evidence type="ECO:0000259" key="5">
    <source>
        <dbReference type="Pfam" id="PF24517"/>
    </source>
</evidence>
<name>A0A098YBW7_9ACTN</name>
<dbReference type="RefSeq" id="WP_036334007.1">
    <property type="nucleotide sequence ID" value="NZ_JPMX01000014.1"/>
</dbReference>
<sequence>MSPARRRVRWASRTLAALVAAGLTVLLAQNPVAGAFTATTDDSGNSISAAASFCTTPGSTTRIAVGDSYTDQNSPTSNYDSDSLLRVRSVLSRNVRTWIRFDLPAVPAGCELTAATLRVYNRQPNVERVIDVLRGDPVAATWSETTINWANQPAGVGFPIGGSILSGAGWQVWGVFDHVSAQYAQGNNGFMLKDRNEDSSTQYEQTYDARQNTGTAAELVLDWG</sequence>
<evidence type="ECO:0000256" key="2">
    <source>
        <dbReference type="ARBA" id="ARBA00022525"/>
    </source>
</evidence>
<keyword evidence="7" id="KW-1185">Reference proteome</keyword>
<protein>
    <recommendedName>
        <fullName evidence="5">Carbohydrate-binding module family 96 domain-containing protein</fullName>
    </recommendedName>
</protein>
<dbReference type="InterPro" id="IPR055372">
    <property type="entry name" value="CBM96"/>
</dbReference>
<dbReference type="GO" id="GO:0005576">
    <property type="term" value="C:extracellular region"/>
    <property type="evidence" value="ECO:0007669"/>
    <property type="project" value="UniProtKB-SubCell"/>
</dbReference>
<evidence type="ECO:0000313" key="6">
    <source>
        <dbReference type="EMBL" id="KGH47972.1"/>
    </source>
</evidence>
<evidence type="ECO:0000256" key="3">
    <source>
        <dbReference type="ARBA" id="ARBA00022729"/>
    </source>
</evidence>
<dbReference type="OrthoDB" id="39703at2"/>
<dbReference type="AlphaFoldDB" id="A0A098YBW7"/>
<dbReference type="Pfam" id="PF24517">
    <property type="entry name" value="CBM96"/>
    <property type="match status" value="1"/>
</dbReference>
<feature type="chain" id="PRO_5039119714" description="Carbohydrate-binding module family 96 domain-containing protein" evidence="4">
    <location>
        <begin position="29"/>
        <end position="224"/>
    </location>
</feature>
<feature type="domain" description="Carbohydrate-binding module family 96" evidence="5">
    <location>
        <begin position="60"/>
        <end position="221"/>
    </location>
</feature>
<gene>
    <name evidence="6" type="ORF">IN07_05000</name>
</gene>
<feature type="signal peptide" evidence="4">
    <location>
        <begin position="1"/>
        <end position="28"/>
    </location>
</feature>
<evidence type="ECO:0000256" key="4">
    <source>
        <dbReference type="SAM" id="SignalP"/>
    </source>
</evidence>
<evidence type="ECO:0000256" key="1">
    <source>
        <dbReference type="ARBA" id="ARBA00004613"/>
    </source>
</evidence>
<comment type="caution">
    <text evidence="6">The sequence shown here is derived from an EMBL/GenBank/DDBJ whole genome shotgun (WGS) entry which is preliminary data.</text>
</comment>
<dbReference type="Proteomes" id="UP000029713">
    <property type="component" value="Unassembled WGS sequence"/>
</dbReference>
<evidence type="ECO:0000313" key="7">
    <source>
        <dbReference type="Proteomes" id="UP000029713"/>
    </source>
</evidence>